<evidence type="ECO:0000259" key="2">
    <source>
        <dbReference type="Pfam" id="PF01636"/>
    </source>
</evidence>
<comment type="caution">
    <text evidence="3">The sequence shown here is derived from an EMBL/GenBank/DDBJ whole genome shotgun (WGS) entry which is preliminary data.</text>
</comment>
<name>A0ABR1FHH0_AURAN</name>
<accession>A0ABR1FHH0</accession>
<feature type="chain" id="PRO_5045948046" evidence="1">
    <location>
        <begin position="20"/>
        <end position="295"/>
    </location>
</feature>
<organism evidence="3 4">
    <name type="scientific">Aureococcus anophagefferens</name>
    <name type="common">Harmful bloom alga</name>
    <dbReference type="NCBI Taxonomy" id="44056"/>
    <lineage>
        <taxon>Eukaryota</taxon>
        <taxon>Sar</taxon>
        <taxon>Stramenopiles</taxon>
        <taxon>Ochrophyta</taxon>
        <taxon>Pelagophyceae</taxon>
        <taxon>Pelagomonadales</taxon>
        <taxon>Pelagomonadaceae</taxon>
        <taxon>Aureococcus</taxon>
    </lineage>
</organism>
<evidence type="ECO:0000313" key="4">
    <source>
        <dbReference type="Proteomes" id="UP001363151"/>
    </source>
</evidence>
<dbReference type="Proteomes" id="UP001363151">
    <property type="component" value="Unassembled WGS sequence"/>
</dbReference>
<keyword evidence="1" id="KW-0732">Signal</keyword>
<reference evidence="3 4" key="1">
    <citation type="submission" date="2024-03" db="EMBL/GenBank/DDBJ databases">
        <title>Aureococcus anophagefferens CCMP1851 and Kratosvirus quantuckense: Draft genome of a second virus-susceptible host strain in the model system.</title>
        <authorList>
            <person name="Chase E."/>
            <person name="Truchon A.R."/>
            <person name="Schepens W."/>
            <person name="Wilhelm S.W."/>
        </authorList>
    </citation>
    <scope>NUCLEOTIDE SEQUENCE [LARGE SCALE GENOMIC DNA]</scope>
    <source>
        <strain evidence="3 4">CCMP1851</strain>
    </source>
</reference>
<protein>
    <submittedName>
        <fullName evidence="3">Phosphotransferase</fullName>
    </submittedName>
</protein>
<feature type="domain" description="Aminoglycoside phosphotransferase" evidence="2">
    <location>
        <begin position="170"/>
        <end position="276"/>
    </location>
</feature>
<dbReference type="SUPFAM" id="SSF56112">
    <property type="entry name" value="Protein kinase-like (PK-like)"/>
    <property type="match status" value="1"/>
</dbReference>
<dbReference type="Gene3D" id="3.90.1200.10">
    <property type="match status" value="1"/>
</dbReference>
<gene>
    <name evidence="3" type="ORF">SO694_00075190</name>
</gene>
<dbReference type="InterPro" id="IPR002575">
    <property type="entry name" value="Aminoglycoside_PTrfase"/>
</dbReference>
<feature type="signal peptide" evidence="1">
    <location>
        <begin position="1"/>
        <end position="19"/>
    </location>
</feature>
<evidence type="ECO:0000256" key="1">
    <source>
        <dbReference type="SAM" id="SignalP"/>
    </source>
</evidence>
<evidence type="ECO:0000313" key="3">
    <source>
        <dbReference type="EMBL" id="KAK7230832.1"/>
    </source>
</evidence>
<dbReference type="Pfam" id="PF01636">
    <property type="entry name" value="APH"/>
    <property type="match status" value="1"/>
</dbReference>
<keyword evidence="4" id="KW-1185">Reference proteome</keyword>
<proteinExistence type="predicted"/>
<sequence>MSATTSAVLGLLKIAPAWSFRAAWPPLHLAPAAPRIAPRRAGDRLRACMLDSNDGWAAPTAAGLKPVMDAAEALSLAKRACPQFASAGLKPLDPSSITKVETRSVARLWAGMGSVVELRVKAGEDTAATIVAKKVTLPKRCASIGDRRKKASYEVECNFYDEPPRVLSGLAKLHALFWGAEADAAVAGGLAAQGEYWYLDTRPDEHAAMPTKGWEGRLRLAARAIDDRLKSDSSQTIVHGDAKSANIIFAADGEPLFYDFQYVGKACCAKDLAYCLCCCCCDDADDGGARRALPR</sequence>
<dbReference type="EMBL" id="JBBJCI010000423">
    <property type="protein sequence ID" value="KAK7230832.1"/>
    <property type="molecule type" value="Genomic_DNA"/>
</dbReference>
<dbReference type="InterPro" id="IPR011009">
    <property type="entry name" value="Kinase-like_dom_sf"/>
</dbReference>